<feature type="compositionally biased region" description="Low complexity" evidence="1">
    <location>
        <begin position="72"/>
        <end position="85"/>
    </location>
</feature>
<evidence type="ECO:0008006" key="4">
    <source>
        <dbReference type="Google" id="ProtNLM"/>
    </source>
</evidence>
<feature type="region of interest" description="Disordered" evidence="1">
    <location>
        <begin position="226"/>
        <end position="265"/>
    </location>
</feature>
<feature type="region of interest" description="Disordered" evidence="1">
    <location>
        <begin position="167"/>
        <end position="211"/>
    </location>
</feature>
<dbReference type="RefSeq" id="XP_062641162.1">
    <property type="nucleotide sequence ID" value="XM_062779101.1"/>
</dbReference>
<protein>
    <recommendedName>
        <fullName evidence="4">Pal1 cell morphology</fullName>
    </recommendedName>
</protein>
<dbReference type="InterPro" id="IPR013226">
    <property type="entry name" value="Pal1"/>
</dbReference>
<feature type="compositionally biased region" description="Polar residues" evidence="1">
    <location>
        <begin position="125"/>
        <end position="142"/>
    </location>
</feature>
<reference evidence="2" key="2">
    <citation type="submission" date="2023-05" db="EMBL/GenBank/DDBJ databases">
        <authorList>
            <consortium name="Lawrence Berkeley National Laboratory"/>
            <person name="Steindorff A."/>
            <person name="Hensen N."/>
            <person name="Bonometti L."/>
            <person name="Westerberg I."/>
            <person name="Brannstrom I.O."/>
            <person name="Guillou S."/>
            <person name="Cros-Aarteil S."/>
            <person name="Calhoun S."/>
            <person name="Haridas S."/>
            <person name="Kuo A."/>
            <person name="Mondo S."/>
            <person name="Pangilinan J."/>
            <person name="Riley R."/>
            <person name="Labutti K."/>
            <person name="Andreopoulos B."/>
            <person name="Lipzen A."/>
            <person name="Chen C."/>
            <person name="Yanf M."/>
            <person name="Daum C."/>
            <person name="Ng V."/>
            <person name="Clum A."/>
            <person name="Ohm R."/>
            <person name="Martin F."/>
            <person name="Silar P."/>
            <person name="Natvig D."/>
            <person name="Lalanne C."/>
            <person name="Gautier V."/>
            <person name="Ament-Velasquez S.L."/>
            <person name="Kruys A."/>
            <person name="Hutchinson M.I."/>
            <person name="Powell A.J."/>
            <person name="Barry K."/>
            <person name="Miller A.N."/>
            <person name="Grigoriev I.V."/>
            <person name="Debuchy R."/>
            <person name="Gladieux P."/>
            <person name="Thoren M.H."/>
            <person name="Johannesson H."/>
        </authorList>
    </citation>
    <scope>NUCLEOTIDE SEQUENCE</scope>
    <source>
        <strain evidence="2">CBS 141.50</strain>
    </source>
</reference>
<dbReference type="PANTHER" id="PTHR28307:SF1">
    <property type="entry name" value="PAL1 CELL MORPHOLOGY PROTEIN"/>
    <property type="match status" value="1"/>
</dbReference>
<name>A0AAN6VBB4_9PEZI</name>
<reference evidence="2" key="1">
    <citation type="journal article" date="2023" name="Mol. Phylogenet. Evol.">
        <title>Genome-scale phylogeny and comparative genomics of the fungal order Sordariales.</title>
        <authorList>
            <person name="Hensen N."/>
            <person name="Bonometti L."/>
            <person name="Westerberg I."/>
            <person name="Brannstrom I.O."/>
            <person name="Guillou S."/>
            <person name="Cros-Aarteil S."/>
            <person name="Calhoun S."/>
            <person name="Haridas S."/>
            <person name="Kuo A."/>
            <person name="Mondo S."/>
            <person name="Pangilinan J."/>
            <person name="Riley R."/>
            <person name="LaButti K."/>
            <person name="Andreopoulos B."/>
            <person name="Lipzen A."/>
            <person name="Chen C."/>
            <person name="Yan M."/>
            <person name="Daum C."/>
            <person name="Ng V."/>
            <person name="Clum A."/>
            <person name="Steindorff A."/>
            <person name="Ohm R.A."/>
            <person name="Martin F."/>
            <person name="Silar P."/>
            <person name="Natvig D.O."/>
            <person name="Lalanne C."/>
            <person name="Gautier V."/>
            <person name="Ament-Velasquez S.L."/>
            <person name="Kruys A."/>
            <person name="Hutchinson M.I."/>
            <person name="Powell A.J."/>
            <person name="Barry K."/>
            <person name="Miller A.N."/>
            <person name="Grigoriev I.V."/>
            <person name="Debuchy R."/>
            <person name="Gladieux P."/>
            <person name="Hiltunen Thoren M."/>
            <person name="Johannesson H."/>
        </authorList>
    </citation>
    <scope>NUCLEOTIDE SEQUENCE</scope>
    <source>
        <strain evidence="2">CBS 141.50</strain>
    </source>
</reference>
<feature type="compositionally biased region" description="Pro residues" evidence="1">
    <location>
        <begin position="93"/>
        <end position="108"/>
    </location>
</feature>
<dbReference type="AlphaFoldDB" id="A0AAN6VBB4"/>
<feature type="region of interest" description="Disordered" evidence="1">
    <location>
        <begin position="397"/>
        <end position="509"/>
    </location>
</feature>
<dbReference type="GO" id="GO:0005737">
    <property type="term" value="C:cytoplasm"/>
    <property type="evidence" value="ECO:0007669"/>
    <property type="project" value="TreeGrafter"/>
</dbReference>
<dbReference type="PANTHER" id="PTHR28307">
    <property type="entry name" value="PROTEIN PAL1"/>
    <property type="match status" value="1"/>
</dbReference>
<dbReference type="Pfam" id="PF08316">
    <property type="entry name" value="Pal1"/>
    <property type="match status" value="1"/>
</dbReference>
<feature type="compositionally biased region" description="Basic and acidic residues" evidence="1">
    <location>
        <begin position="202"/>
        <end position="211"/>
    </location>
</feature>
<comment type="caution">
    <text evidence="2">The sequence shown here is derived from an EMBL/GenBank/DDBJ whole genome shotgun (WGS) entry which is preliminary data.</text>
</comment>
<evidence type="ECO:0000313" key="3">
    <source>
        <dbReference type="Proteomes" id="UP001302676"/>
    </source>
</evidence>
<sequence length="509" mass="56020">MSDRGSDDGLPDKQWASKYILGPLYDPEPNQVCAPQYKPLPIPPSPESPARDSSSQRRLRKNSIDGRREELPLLFRSLSLSRSRSNSVKDKPLPAPPPPPRSKYPPPAGLERKRSLYTAAPKPTRWNQGTILTRASSISTPRPSADIMASIGNQTSHRLRASSLVERYQGDNHRRPLDKPSKELSTGGGTQGENGFPRRANSLRERYPGDMSHRPLAMLTKQHRAADRAPHLRTHRRQQPSDPIDTLDHTGPVPGATYHHGGPFDATLKERNLNKKYAPVDAVKETNMEALKATPVEYVQDSLVKHVPLQGTAVVPPGMQDVGGRTMEYQEGADLMREEDAEGGPYKRWDHVRYRDDDYKGKGEPAFSYDQARREKKATTAPHAAEAGTVYYEMQPTASATSRDAHASKQPAVTTATRGLRRRAASVGRNDRAGPATTAHAQQTRPLMGGSNGYYDDDEDGEEGGDYGDDEDDAWGTGTSGAARRNNAGSGGKNLAQTLKRRFGSLRKK</sequence>
<feature type="compositionally biased region" description="Pro residues" evidence="1">
    <location>
        <begin position="38"/>
        <end position="47"/>
    </location>
</feature>
<keyword evidence="3" id="KW-1185">Reference proteome</keyword>
<dbReference type="Proteomes" id="UP001302676">
    <property type="component" value="Unassembled WGS sequence"/>
</dbReference>
<organism evidence="2 3">
    <name type="scientific">Dichotomopilus funicola</name>
    <dbReference type="NCBI Taxonomy" id="1934379"/>
    <lineage>
        <taxon>Eukaryota</taxon>
        <taxon>Fungi</taxon>
        <taxon>Dikarya</taxon>
        <taxon>Ascomycota</taxon>
        <taxon>Pezizomycotina</taxon>
        <taxon>Sordariomycetes</taxon>
        <taxon>Sordariomycetidae</taxon>
        <taxon>Sordariales</taxon>
        <taxon>Chaetomiaceae</taxon>
        <taxon>Dichotomopilus</taxon>
    </lineage>
</organism>
<proteinExistence type="predicted"/>
<feature type="compositionally biased region" description="Acidic residues" evidence="1">
    <location>
        <begin position="455"/>
        <end position="474"/>
    </location>
</feature>
<feature type="compositionally biased region" description="Basic and acidic residues" evidence="1">
    <location>
        <begin position="168"/>
        <end position="182"/>
    </location>
</feature>
<evidence type="ECO:0000256" key="1">
    <source>
        <dbReference type="SAM" id="MobiDB-lite"/>
    </source>
</evidence>
<gene>
    <name evidence="2" type="ORF">C8A04DRAFT_24344</name>
</gene>
<feature type="compositionally biased region" description="Basic residues" evidence="1">
    <location>
        <begin position="499"/>
        <end position="509"/>
    </location>
</feature>
<accession>A0AAN6VBB4</accession>
<evidence type="ECO:0000313" key="2">
    <source>
        <dbReference type="EMBL" id="KAK4147791.1"/>
    </source>
</evidence>
<dbReference type="EMBL" id="MU853555">
    <property type="protein sequence ID" value="KAK4147791.1"/>
    <property type="molecule type" value="Genomic_DNA"/>
</dbReference>
<feature type="compositionally biased region" description="Basic and acidic residues" evidence="1">
    <location>
        <begin position="62"/>
        <end position="71"/>
    </location>
</feature>
<feature type="region of interest" description="Disordered" evidence="1">
    <location>
        <begin position="26"/>
        <end position="148"/>
    </location>
</feature>
<dbReference type="GeneID" id="87815714"/>